<dbReference type="InterPro" id="IPR050250">
    <property type="entry name" value="Macrolide_Exporter_MacB"/>
</dbReference>
<feature type="transmembrane region" description="Helical" evidence="7">
    <location>
        <begin position="15"/>
        <end position="38"/>
    </location>
</feature>
<keyword evidence="4 7" id="KW-1133">Transmembrane helix</keyword>
<comment type="similarity">
    <text evidence="6">Belongs to the ABC-4 integral membrane protein family.</text>
</comment>
<proteinExistence type="inferred from homology"/>
<dbReference type="PANTHER" id="PTHR30572:SF4">
    <property type="entry name" value="ABC TRANSPORTER PERMEASE YTRF"/>
    <property type="match status" value="1"/>
</dbReference>
<evidence type="ECO:0000256" key="4">
    <source>
        <dbReference type="ARBA" id="ARBA00022989"/>
    </source>
</evidence>
<dbReference type="GO" id="GO:0005886">
    <property type="term" value="C:plasma membrane"/>
    <property type="evidence" value="ECO:0007669"/>
    <property type="project" value="UniProtKB-SubCell"/>
</dbReference>
<keyword evidence="10" id="KW-1185">Reference proteome</keyword>
<evidence type="ECO:0000256" key="7">
    <source>
        <dbReference type="SAM" id="Phobius"/>
    </source>
</evidence>
<feature type="transmembrane region" description="Helical" evidence="7">
    <location>
        <begin position="373"/>
        <end position="398"/>
    </location>
</feature>
<feature type="transmembrane region" description="Helical" evidence="7">
    <location>
        <begin position="334"/>
        <end position="361"/>
    </location>
</feature>
<comment type="subcellular location">
    <subcellularLocation>
        <location evidence="1">Cell membrane</location>
        <topology evidence="1">Multi-pass membrane protein</topology>
    </subcellularLocation>
</comment>
<evidence type="ECO:0000259" key="8">
    <source>
        <dbReference type="Pfam" id="PF02687"/>
    </source>
</evidence>
<feature type="transmembrane region" description="Helical" evidence="7">
    <location>
        <begin position="287"/>
        <end position="314"/>
    </location>
</feature>
<keyword evidence="5 7" id="KW-0472">Membrane</keyword>
<dbReference type="PANTHER" id="PTHR30572">
    <property type="entry name" value="MEMBRANE COMPONENT OF TRANSPORTER-RELATED"/>
    <property type="match status" value="1"/>
</dbReference>
<keyword evidence="3 7" id="KW-0812">Transmembrane</keyword>
<dbReference type="Pfam" id="PF02687">
    <property type="entry name" value="FtsX"/>
    <property type="match status" value="1"/>
</dbReference>
<accession>A0A4Z0M296</accession>
<evidence type="ECO:0000256" key="2">
    <source>
        <dbReference type="ARBA" id="ARBA00022475"/>
    </source>
</evidence>
<evidence type="ECO:0000313" key="10">
    <source>
        <dbReference type="Proteomes" id="UP000298050"/>
    </source>
</evidence>
<dbReference type="EMBL" id="SRLE01000007">
    <property type="protein sequence ID" value="TGD73557.1"/>
    <property type="molecule type" value="Genomic_DNA"/>
</dbReference>
<keyword evidence="2" id="KW-1003">Cell membrane</keyword>
<dbReference type="InterPro" id="IPR003838">
    <property type="entry name" value="ABC3_permease_C"/>
</dbReference>
<comment type="caution">
    <text evidence="9">The sequence shown here is derived from an EMBL/GenBank/DDBJ whole genome shotgun (WGS) entry which is preliminary data.</text>
</comment>
<feature type="domain" description="ABC3 transporter permease C-terminal" evidence="8">
    <location>
        <begin position="293"/>
        <end position="405"/>
    </location>
</feature>
<dbReference type="OrthoDB" id="9770036at2"/>
<name>A0A4Z0M296_9GAMM</name>
<dbReference type="RefSeq" id="WP_135443830.1">
    <property type="nucleotide sequence ID" value="NZ_SRLE01000007.1"/>
</dbReference>
<sequence>MEIRPILSTVLRNPVGLILIGLQVALTLAIVVNALYIIDERLANLRIEAGVDEEHILTLNSAGFASDFETTLATIHRDLDYLRKRPGVVSAMATNTLPLTQSGWSTEVEAQEALDGRSIDTAIYFADETLVETLGLDLIAGRAFREAEVEPYSMDQELRSTAVIVSAAAALALYPEIDRPEQALGRLVWNGAENDRFSAEIVGIVDGVKAPWKGLSSDIFDHVVYVPKVPVIANFGIYAVRSEPGAFADLLQNIQPELAELDTQRVVMEPNAFPEIRERFLRGDRAMAGMLITVVVLLLLVNILGIVGLVSFWVTQRTRQIGTRRALGATRGNILAYFLVENALISAMGVAVGIVAALALNNWLVSAFGVDRLPWAFLVGGAAGLLVLGIAAACVPALRAAAIPPAIATRSV</sequence>
<gene>
    <name evidence="9" type="ORF">E4634_11060</name>
</gene>
<reference evidence="9 10" key="1">
    <citation type="submission" date="2019-04" db="EMBL/GenBank/DDBJ databases">
        <title>Taxonomy of novel Haliea sp. from mangrove soil of West Coast of India.</title>
        <authorList>
            <person name="Verma A."/>
            <person name="Kumar P."/>
            <person name="Krishnamurthi S."/>
        </authorList>
    </citation>
    <scope>NUCLEOTIDE SEQUENCE [LARGE SCALE GENOMIC DNA]</scope>
    <source>
        <strain evidence="9 10">SAOS-164</strain>
    </source>
</reference>
<evidence type="ECO:0000256" key="1">
    <source>
        <dbReference type="ARBA" id="ARBA00004651"/>
    </source>
</evidence>
<protein>
    <submittedName>
        <fullName evidence="9">FtsX-like permease family protein</fullName>
    </submittedName>
</protein>
<dbReference type="GO" id="GO:0022857">
    <property type="term" value="F:transmembrane transporter activity"/>
    <property type="evidence" value="ECO:0007669"/>
    <property type="project" value="TreeGrafter"/>
</dbReference>
<dbReference type="AlphaFoldDB" id="A0A4Z0M296"/>
<evidence type="ECO:0000256" key="5">
    <source>
        <dbReference type="ARBA" id="ARBA00023136"/>
    </source>
</evidence>
<organism evidence="9 10">
    <name type="scientific">Mangrovimicrobium sediminis</name>
    <dbReference type="NCBI Taxonomy" id="2562682"/>
    <lineage>
        <taxon>Bacteria</taxon>
        <taxon>Pseudomonadati</taxon>
        <taxon>Pseudomonadota</taxon>
        <taxon>Gammaproteobacteria</taxon>
        <taxon>Cellvibrionales</taxon>
        <taxon>Halieaceae</taxon>
        <taxon>Mangrovimicrobium</taxon>
    </lineage>
</organism>
<dbReference type="Proteomes" id="UP000298050">
    <property type="component" value="Unassembled WGS sequence"/>
</dbReference>
<evidence type="ECO:0000256" key="6">
    <source>
        <dbReference type="ARBA" id="ARBA00038076"/>
    </source>
</evidence>
<evidence type="ECO:0000313" key="9">
    <source>
        <dbReference type="EMBL" id="TGD73557.1"/>
    </source>
</evidence>
<evidence type="ECO:0000256" key="3">
    <source>
        <dbReference type="ARBA" id="ARBA00022692"/>
    </source>
</evidence>